<dbReference type="AlphaFoldDB" id="A0A5B7K218"/>
<evidence type="ECO:0000313" key="2">
    <source>
        <dbReference type="Proteomes" id="UP000324222"/>
    </source>
</evidence>
<sequence length="86" mass="9510">MTLAYTVTFASVKQAHSLRDSHWATGPKDKFLYPTSGSDYCGPLETELDQVFIPWDENVNAKQISALLCGILDSRTTKSGKSVQGW</sequence>
<keyword evidence="2" id="KW-1185">Reference proteome</keyword>
<comment type="caution">
    <text evidence="1">The sequence shown here is derived from an EMBL/GenBank/DDBJ whole genome shotgun (WGS) entry which is preliminary data.</text>
</comment>
<organism evidence="1 2">
    <name type="scientific">Portunus trituberculatus</name>
    <name type="common">Swimming crab</name>
    <name type="synonym">Neptunus trituberculatus</name>
    <dbReference type="NCBI Taxonomy" id="210409"/>
    <lineage>
        <taxon>Eukaryota</taxon>
        <taxon>Metazoa</taxon>
        <taxon>Ecdysozoa</taxon>
        <taxon>Arthropoda</taxon>
        <taxon>Crustacea</taxon>
        <taxon>Multicrustacea</taxon>
        <taxon>Malacostraca</taxon>
        <taxon>Eumalacostraca</taxon>
        <taxon>Eucarida</taxon>
        <taxon>Decapoda</taxon>
        <taxon>Pleocyemata</taxon>
        <taxon>Brachyura</taxon>
        <taxon>Eubrachyura</taxon>
        <taxon>Portunoidea</taxon>
        <taxon>Portunidae</taxon>
        <taxon>Portuninae</taxon>
        <taxon>Portunus</taxon>
    </lineage>
</organism>
<gene>
    <name evidence="1" type="ORF">E2C01_096152</name>
</gene>
<protein>
    <submittedName>
        <fullName evidence="1">Uncharacterized protein</fullName>
    </submittedName>
</protein>
<proteinExistence type="predicted"/>
<dbReference type="Proteomes" id="UP000324222">
    <property type="component" value="Unassembled WGS sequence"/>
</dbReference>
<name>A0A5B7K218_PORTR</name>
<evidence type="ECO:0000313" key="1">
    <source>
        <dbReference type="EMBL" id="MPD00664.1"/>
    </source>
</evidence>
<reference evidence="1 2" key="1">
    <citation type="submission" date="2019-05" db="EMBL/GenBank/DDBJ databases">
        <title>Another draft genome of Portunus trituberculatus and its Hox gene families provides insights of decapod evolution.</title>
        <authorList>
            <person name="Jeong J.-H."/>
            <person name="Song I."/>
            <person name="Kim S."/>
            <person name="Choi T."/>
            <person name="Kim D."/>
            <person name="Ryu S."/>
            <person name="Kim W."/>
        </authorList>
    </citation>
    <scope>NUCLEOTIDE SEQUENCE [LARGE SCALE GENOMIC DNA]</scope>
    <source>
        <tissue evidence="1">Muscle</tissue>
    </source>
</reference>
<accession>A0A5B7K218</accession>
<dbReference type="EMBL" id="VSRR010123833">
    <property type="protein sequence ID" value="MPD00664.1"/>
    <property type="molecule type" value="Genomic_DNA"/>
</dbReference>